<protein>
    <submittedName>
        <fullName evidence="1">Uncharacterized protein</fullName>
    </submittedName>
</protein>
<dbReference type="Proteomes" id="UP001218188">
    <property type="component" value="Unassembled WGS sequence"/>
</dbReference>
<comment type="caution">
    <text evidence="1">The sequence shown here is derived from an EMBL/GenBank/DDBJ whole genome shotgun (WGS) entry which is preliminary data.</text>
</comment>
<sequence length="199" mass="19697">MTNQNIYSAPAAAPHGLPHLSAAAGAGVAPPPNVNGTLSALSDAVDALTAAGTVLVGTPMTQMSHALAKLVDAAEAVHKAHANVTAAFAALPAPAPVAPQVVPAAAAPVPFVLRHTAPWIAGNLYTVLPAGALTAVLDNGGKWFSITRGRYVGLTQDPSASSNAVMGVSNAATIKLANQTAALNHFNAALAARSVAVLG</sequence>
<proteinExistence type="predicted"/>
<keyword evidence="2" id="KW-1185">Reference proteome</keyword>
<dbReference type="AlphaFoldDB" id="A0AAD6WLF5"/>
<organism evidence="1 2">
    <name type="scientific">Mycena alexandri</name>
    <dbReference type="NCBI Taxonomy" id="1745969"/>
    <lineage>
        <taxon>Eukaryota</taxon>
        <taxon>Fungi</taxon>
        <taxon>Dikarya</taxon>
        <taxon>Basidiomycota</taxon>
        <taxon>Agaricomycotina</taxon>
        <taxon>Agaricomycetes</taxon>
        <taxon>Agaricomycetidae</taxon>
        <taxon>Agaricales</taxon>
        <taxon>Marasmiineae</taxon>
        <taxon>Mycenaceae</taxon>
        <taxon>Mycena</taxon>
    </lineage>
</organism>
<accession>A0AAD6WLF5</accession>
<reference evidence="1" key="1">
    <citation type="submission" date="2023-03" db="EMBL/GenBank/DDBJ databases">
        <title>Massive genome expansion in bonnet fungi (Mycena s.s.) driven by repeated elements and novel gene families across ecological guilds.</title>
        <authorList>
            <consortium name="Lawrence Berkeley National Laboratory"/>
            <person name="Harder C.B."/>
            <person name="Miyauchi S."/>
            <person name="Viragh M."/>
            <person name="Kuo A."/>
            <person name="Thoen E."/>
            <person name="Andreopoulos B."/>
            <person name="Lu D."/>
            <person name="Skrede I."/>
            <person name="Drula E."/>
            <person name="Henrissat B."/>
            <person name="Morin E."/>
            <person name="Kohler A."/>
            <person name="Barry K."/>
            <person name="LaButti K."/>
            <person name="Morin E."/>
            <person name="Salamov A."/>
            <person name="Lipzen A."/>
            <person name="Mereny Z."/>
            <person name="Hegedus B."/>
            <person name="Baldrian P."/>
            <person name="Stursova M."/>
            <person name="Weitz H."/>
            <person name="Taylor A."/>
            <person name="Grigoriev I.V."/>
            <person name="Nagy L.G."/>
            <person name="Martin F."/>
            <person name="Kauserud H."/>
        </authorList>
    </citation>
    <scope>NUCLEOTIDE SEQUENCE</scope>
    <source>
        <strain evidence="1">CBHHK200</strain>
    </source>
</reference>
<evidence type="ECO:0000313" key="1">
    <source>
        <dbReference type="EMBL" id="KAJ7018488.1"/>
    </source>
</evidence>
<dbReference type="EMBL" id="JARJCM010000339">
    <property type="protein sequence ID" value="KAJ7018488.1"/>
    <property type="molecule type" value="Genomic_DNA"/>
</dbReference>
<evidence type="ECO:0000313" key="2">
    <source>
        <dbReference type="Proteomes" id="UP001218188"/>
    </source>
</evidence>
<name>A0AAD6WLF5_9AGAR</name>
<gene>
    <name evidence="1" type="ORF">C8F04DRAFT_1277680</name>
</gene>